<dbReference type="PANTHER" id="PTHR17630:SF44">
    <property type="entry name" value="PROTEIN AIM2"/>
    <property type="match status" value="1"/>
</dbReference>
<dbReference type="OrthoDB" id="17560at2759"/>
<dbReference type="PANTHER" id="PTHR17630">
    <property type="entry name" value="DIENELACTONE HYDROLASE"/>
    <property type="match status" value="1"/>
</dbReference>
<dbReference type="SUPFAM" id="SSF53474">
    <property type="entry name" value="alpha/beta-Hydrolases"/>
    <property type="match status" value="1"/>
</dbReference>
<gene>
    <name evidence="2" type="ORF">TRICI_000592</name>
</gene>
<reference evidence="2" key="1">
    <citation type="journal article" date="2019" name="G3 (Bethesda)">
        <title>Genome Assemblies of Two Rare Opportunistic Yeast Pathogens: Diutina rugosa (syn. Candida rugosa) and Trichomonascus ciferrii (syn. Candida ciferrii).</title>
        <authorList>
            <person name="Mixao V."/>
            <person name="Saus E."/>
            <person name="Hansen A.P."/>
            <person name="Lass-Florl C."/>
            <person name="Gabaldon T."/>
        </authorList>
    </citation>
    <scope>NUCLEOTIDE SEQUENCE</scope>
    <source>
        <strain evidence="2">CBS 4856</strain>
    </source>
</reference>
<dbReference type="VEuPathDB" id="FungiDB:TRICI_000592"/>
<organism evidence="2 3">
    <name type="scientific">Trichomonascus ciferrii</name>
    <dbReference type="NCBI Taxonomy" id="44093"/>
    <lineage>
        <taxon>Eukaryota</taxon>
        <taxon>Fungi</taxon>
        <taxon>Dikarya</taxon>
        <taxon>Ascomycota</taxon>
        <taxon>Saccharomycotina</taxon>
        <taxon>Dipodascomycetes</taxon>
        <taxon>Dipodascales</taxon>
        <taxon>Trichomonascaceae</taxon>
        <taxon>Trichomonascus</taxon>
        <taxon>Trichomonascus ciferrii complex</taxon>
    </lineage>
</organism>
<accession>A0A642VD02</accession>
<evidence type="ECO:0000313" key="3">
    <source>
        <dbReference type="Proteomes" id="UP000761534"/>
    </source>
</evidence>
<evidence type="ECO:0000259" key="1">
    <source>
        <dbReference type="Pfam" id="PF01738"/>
    </source>
</evidence>
<dbReference type="Proteomes" id="UP000761534">
    <property type="component" value="Unassembled WGS sequence"/>
</dbReference>
<evidence type="ECO:0000313" key="2">
    <source>
        <dbReference type="EMBL" id="KAA8917254.1"/>
    </source>
</evidence>
<dbReference type="GO" id="GO:0016787">
    <property type="term" value="F:hydrolase activity"/>
    <property type="evidence" value="ECO:0007669"/>
    <property type="project" value="InterPro"/>
</dbReference>
<sequence>MASRSFANCCSQGFKYTGEASGTMKTYGGYECYVSGPDASDKVVLLITDIFGHSFINNQLLADEFAKAGYLTVVPDLFQKDPAPLNPPGGMQELMTNWLPNHGVEVSKPICDKVLEAIKAELKPKFIGAAGYCYGAKHAVMYSGTKTVDSIAIAHPSMITEDEVKAIKTPICISAAETDPVYDDDMRVKSENILKDIGATYFLTRTSGVSHGFAVRGDPNDRMQAFARKKCCLDFIDWFDFTNQ</sequence>
<dbReference type="InterPro" id="IPR002925">
    <property type="entry name" value="Dienelactn_hydro"/>
</dbReference>
<dbReference type="InterPro" id="IPR029058">
    <property type="entry name" value="AB_hydrolase_fold"/>
</dbReference>
<name>A0A642VD02_9ASCO</name>
<keyword evidence="3" id="KW-1185">Reference proteome</keyword>
<dbReference type="Pfam" id="PF01738">
    <property type="entry name" value="DLH"/>
    <property type="match status" value="1"/>
</dbReference>
<dbReference type="Gene3D" id="3.40.50.1820">
    <property type="entry name" value="alpha/beta hydrolase"/>
    <property type="match status" value="1"/>
</dbReference>
<dbReference type="EMBL" id="SWFS01000052">
    <property type="protein sequence ID" value="KAA8917254.1"/>
    <property type="molecule type" value="Genomic_DNA"/>
</dbReference>
<comment type="caution">
    <text evidence="2">The sequence shown here is derived from an EMBL/GenBank/DDBJ whole genome shotgun (WGS) entry which is preliminary data.</text>
</comment>
<protein>
    <recommendedName>
        <fullName evidence="1">Dienelactone hydrolase domain-containing protein</fullName>
    </recommendedName>
</protein>
<dbReference type="AlphaFoldDB" id="A0A642VD02"/>
<proteinExistence type="predicted"/>
<feature type="domain" description="Dienelactone hydrolase" evidence="1">
    <location>
        <begin position="32"/>
        <end position="240"/>
    </location>
</feature>